<organism evidence="1 2">
    <name type="scientific">Enterococcus phage vB_EfaP_Efmus2</name>
    <dbReference type="NCBI Taxonomy" id="2546624"/>
    <lineage>
        <taxon>Viruses</taxon>
        <taxon>Duplodnaviria</taxon>
        <taxon>Heunggongvirae</taxon>
        <taxon>Uroviricota</taxon>
        <taxon>Caudoviricetes</taxon>
        <taxon>Rountreeviridae</taxon>
        <taxon>Sarlesvirinae</taxon>
        <taxon>Copernicusvirus</taxon>
        <taxon>Copernicusvirus Efmus1</taxon>
    </lineage>
</organism>
<protein>
    <submittedName>
        <fullName evidence="1">Uncharacterized protein</fullName>
    </submittedName>
</protein>
<evidence type="ECO:0000313" key="1">
    <source>
        <dbReference type="EMBL" id="QBZ69552.1"/>
    </source>
</evidence>
<reference evidence="1 2" key="1">
    <citation type="submission" date="2019-03" db="EMBL/GenBank/DDBJ databases">
        <title>Bacteriophages that Target Cytolytic Enterococcus faecalis Reduce Features of Ethanol-induced Liver Disease.</title>
        <authorList>
            <person name="Fouts D.E."/>
            <person name="Duan Y."/>
            <person name="White R.C."/>
            <person name="Nguyen K."/>
            <person name="Singh I."/>
            <person name="Schnabl B."/>
        </authorList>
    </citation>
    <scope>NUCLEOTIDE SEQUENCE [LARGE SCALE GENOMIC DNA]</scope>
</reference>
<proteinExistence type="predicted"/>
<dbReference type="Proteomes" id="UP000297176">
    <property type="component" value="Segment"/>
</dbReference>
<dbReference type="EMBL" id="MK721197">
    <property type="protein sequence ID" value="QBZ69552.1"/>
    <property type="molecule type" value="Genomic_DNA"/>
</dbReference>
<name>A0A4D6DTU2_9CAUD</name>
<accession>A0A4D6DTU2</accession>
<evidence type="ECO:0000313" key="2">
    <source>
        <dbReference type="Proteomes" id="UP000297176"/>
    </source>
</evidence>
<sequence length="68" mass="8494">MKLIELINTLHFDTKIRIVFERERQYRPAYNMHEIPNKFLEREVLSLWAYDRNYLWLGLEGFYNEVKE</sequence>